<gene>
    <name evidence="2" type="ORF">NP493_891g00031</name>
</gene>
<evidence type="ECO:0000256" key="1">
    <source>
        <dbReference type="SAM" id="MobiDB-lite"/>
    </source>
</evidence>
<reference evidence="2" key="1">
    <citation type="journal article" date="2023" name="Mol. Biol. Evol.">
        <title>Third-Generation Sequencing Reveals the Adaptive Role of the Epigenome in Three Deep-Sea Polychaetes.</title>
        <authorList>
            <person name="Perez M."/>
            <person name="Aroh O."/>
            <person name="Sun Y."/>
            <person name="Lan Y."/>
            <person name="Juniper S.K."/>
            <person name="Young C.R."/>
            <person name="Angers B."/>
            <person name="Qian P.Y."/>
        </authorList>
    </citation>
    <scope>NUCLEOTIDE SEQUENCE</scope>
    <source>
        <strain evidence="2">R07B-5</strain>
    </source>
</reference>
<sequence>MTYLRRGVISTVLPPLRADEQYESSSGGGTTSRTHSFDIGRQSELTRLYNQPVRRVTHVERPIGRLPMIRHLRHTGVVVETEDGRRFLIHKVRDHNTSVGFVIQQWLR</sequence>
<proteinExistence type="predicted"/>
<comment type="caution">
    <text evidence="2">The sequence shown here is derived from an EMBL/GenBank/DDBJ whole genome shotgun (WGS) entry which is preliminary data.</text>
</comment>
<name>A0AAD9KKF9_RIDPI</name>
<evidence type="ECO:0000313" key="2">
    <source>
        <dbReference type="EMBL" id="KAK2173239.1"/>
    </source>
</evidence>
<keyword evidence="3" id="KW-1185">Reference proteome</keyword>
<feature type="region of interest" description="Disordered" evidence="1">
    <location>
        <begin position="19"/>
        <end position="41"/>
    </location>
</feature>
<organism evidence="2 3">
    <name type="scientific">Ridgeia piscesae</name>
    <name type="common">Tubeworm</name>
    <dbReference type="NCBI Taxonomy" id="27915"/>
    <lineage>
        <taxon>Eukaryota</taxon>
        <taxon>Metazoa</taxon>
        <taxon>Spiralia</taxon>
        <taxon>Lophotrochozoa</taxon>
        <taxon>Annelida</taxon>
        <taxon>Polychaeta</taxon>
        <taxon>Sedentaria</taxon>
        <taxon>Canalipalpata</taxon>
        <taxon>Sabellida</taxon>
        <taxon>Siboglinidae</taxon>
        <taxon>Ridgeia</taxon>
    </lineage>
</organism>
<dbReference type="EMBL" id="JAODUO010000891">
    <property type="protein sequence ID" value="KAK2173239.1"/>
    <property type="molecule type" value="Genomic_DNA"/>
</dbReference>
<dbReference type="AlphaFoldDB" id="A0AAD9KKF9"/>
<accession>A0AAD9KKF9</accession>
<evidence type="ECO:0000313" key="3">
    <source>
        <dbReference type="Proteomes" id="UP001209878"/>
    </source>
</evidence>
<protein>
    <submittedName>
        <fullName evidence="2">Uncharacterized protein</fullName>
    </submittedName>
</protein>
<dbReference type="Proteomes" id="UP001209878">
    <property type="component" value="Unassembled WGS sequence"/>
</dbReference>